<keyword evidence="3" id="KW-1185">Reference proteome</keyword>
<sequence>MASDKLARTLCTSPLKPLLLIASTALAEKAANLKRKYDELLEVIDNQRLELADRRKEAEVALEESFSAFTSYDAPAGPKLATLCWDEAVRDLGADEMPTKTMQSIDDMTFKYSSTILRRSRIDYFAAPAHRRNVEELARKLLADLLGAKQHIKANKLV</sequence>
<keyword evidence="1" id="KW-0175">Coiled coil</keyword>
<evidence type="ECO:0000313" key="2">
    <source>
        <dbReference type="EMBL" id="KAG8459729.1"/>
    </source>
</evidence>
<dbReference type="EMBL" id="JAGTXO010000038">
    <property type="protein sequence ID" value="KAG8459729.1"/>
    <property type="molecule type" value="Genomic_DNA"/>
</dbReference>
<organism evidence="2 3">
    <name type="scientific">Diacronema lutheri</name>
    <name type="common">Unicellular marine alga</name>
    <name type="synonym">Monochrysis lutheri</name>
    <dbReference type="NCBI Taxonomy" id="2081491"/>
    <lineage>
        <taxon>Eukaryota</taxon>
        <taxon>Haptista</taxon>
        <taxon>Haptophyta</taxon>
        <taxon>Pavlovophyceae</taxon>
        <taxon>Pavlovales</taxon>
        <taxon>Pavlovaceae</taxon>
        <taxon>Diacronema</taxon>
    </lineage>
</organism>
<gene>
    <name evidence="2" type="ORF">KFE25_003181</name>
</gene>
<accession>A0A8J6C3Y8</accession>
<proteinExistence type="predicted"/>
<comment type="caution">
    <text evidence="2">The sequence shown here is derived from an EMBL/GenBank/DDBJ whole genome shotgun (WGS) entry which is preliminary data.</text>
</comment>
<evidence type="ECO:0000256" key="1">
    <source>
        <dbReference type="SAM" id="Coils"/>
    </source>
</evidence>
<evidence type="ECO:0000313" key="3">
    <source>
        <dbReference type="Proteomes" id="UP000751190"/>
    </source>
</evidence>
<name>A0A8J6C3Y8_DIALT</name>
<reference evidence="2" key="1">
    <citation type="submission" date="2021-05" db="EMBL/GenBank/DDBJ databases">
        <title>The genome of the haptophyte Pavlova lutheri (Diacronema luteri, Pavlovales) - a model for lipid biosynthesis in eukaryotic algae.</title>
        <authorList>
            <person name="Hulatt C.J."/>
            <person name="Posewitz M.C."/>
        </authorList>
    </citation>
    <scope>NUCLEOTIDE SEQUENCE</scope>
    <source>
        <strain evidence="2">NIVA-4/92</strain>
    </source>
</reference>
<protein>
    <submittedName>
        <fullName evidence="2">Uncharacterized protein</fullName>
    </submittedName>
</protein>
<dbReference type="Proteomes" id="UP000751190">
    <property type="component" value="Unassembled WGS sequence"/>
</dbReference>
<feature type="coiled-coil region" evidence="1">
    <location>
        <begin position="23"/>
        <end position="64"/>
    </location>
</feature>
<dbReference type="AlphaFoldDB" id="A0A8J6C3Y8"/>